<dbReference type="SUPFAM" id="SSF47323">
    <property type="entry name" value="Anticodon-binding domain of a subclass of class I aminoacyl-tRNA synthetases"/>
    <property type="match status" value="1"/>
</dbReference>
<comment type="similarity">
    <text evidence="2 11 12">Belongs to the class-I aminoacyl-tRNA synthetase family.</text>
</comment>
<dbReference type="Gene3D" id="3.30.1360.70">
    <property type="entry name" value="Arginyl tRNA synthetase N-terminal domain"/>
    <property type="match status" value="1"/>
</dbReference>
<evidence type="ECO:0000256" key="5">
    <source>
        <dbReference type="ARBA" id="ARBA00022598"/>
    </source>
</evidence>
<dbReference type="PROSITE" id="PS00178">
    <property type="entry name" value="AA_TRNA_LIGASE_I"/>
    <property type="match status" value="1"/>
</dbReference>
<dbReference type="SMART" id="SM01016">
    <property type="entry name" value="Arg_tRNA_synt_N"/>
    <property type="match status" value="1"/>
</dbReference>
<keyword evidence="5 11" id="KW-0436">Ligase</keyword>
<dbReference type="NCBIfam" id="TIGR00456">
    <property type="entry name" value="argS"/>
    <property type="match status" value="1"/>
</dbReference>
<dbReference type="GO" id="GO:0005524">
    <property type="term" value="F:ATP binding"/>
    <property type="evidence" value="ECO:0007669"/>
    <property type="project" value="UniProtKB-UniRule"/>
</dbReference>
<dbReference type="HAMAP" id="MF_00123">
    <property type="entry name" value="Arg_tRNA_synth"/>
    <property type="match status" value="1"/>
</dbReference>
<keyword evidence="6 11" id="KW-0547">Nucleotide-binding</keyword>
<dbReference type="SMART" id="SM00836">
    <property type="entry name" value="DALR_1"/>
    <property type="match status" value="1"/>
</dbReference>
<reference evidence="15" key="2">
    <citation type="journal article" date="2021" name="PeerJ">
        <title>Extensive microbial diversity within the chicken gut microbiome revealed by metagenomics and culture.</title>
        <authorList>
            <person name="Gilroy R."/>
            <person name="Ravi A."/>
            <person name="Getino M."/>
            <person name="Pursley I."/>
            <person name="Horton D.L."/>
            <person name="Alikhan N.F."/>
            <person name="Baker D."/>
            <person name="Gharbi K."/>
            <person name="Hall N."/>
            <person name="Watson M."/>
            <person name="Adriaenssens E.M."/>
            <person name="Foster-Nyarko E."/>
            <person name="Jarju S."/>
            <person name="Secka A."/>
            <person name="Antonio M."/>
            <person name="Oren A."/>
            <person name="Chaudhuri R.R."/>
            <person name="La Ragione R."/>
            <person name="Hildebrand F."/>
            <person name="Pallen M.J."/>
        </authorList>
    </citation>
    <scope>NUCLEOTIDE SEQUENCE</scope>
    <source>
        <strain evidence="15">CHK189-12415</strain>
    </source>
</reference>
<dbReference type="Proteomes" id="UP000824241">
    <property type="component" value="Unassembled WGS sequence"/>
</dbReference>
<sequence>MVNPILDAKNECRALVASALAAAMADGSLPEAEAPEFNVEIPGDTSHGDLSTNAAMVSARAFRKAPRMIADAITSHIDLDGSSFEKVEVAGPGFINFFLGRKWFSDGVLSVLREGEDYGRTGFGEGKKVLVEFVSANPTGPMHIGNARGGAIGDTLASVLDWAGYNVSREFYVNDAGNQIQKFGLSLSLRYLQVCKGEEGSPSDGYMPEDSYHGQDIIDHAKNFYALHGNAYETVPEEERRKALVGYALPLNIAGLERDLLRYRIQYDNWFRESTLHENGEAAKVVDELTKRGYTYENEGALWFKATDFGADKDFVLRRSNGLFTYVVPDIAYHYNKLVTRGYDKAIDVLGADHHGYVPRLKAALQALGIDPDRLDVVLMQMVRLVRGGEVVKLSKRSGKAITLVTLLDDIPVDAARFFFNLREANSQFDFDLDLAVEETSSNPVYYVQYAHARICSIMHKLEAEGITPRAVTEEDLARLTAPEEVELIRRLAQFPMELVDAARAYDPARITRYSTDIATLFHKFYNACKVIGDDEPLMQARIALCQAMRITLKNALTVLGITAPESM</sequence>
<dbReference type="GO" id="GO:0006420">
    <property type="term" value="P:arginyl-tRNA aminoacylation"/>
    <property type="evidence" value="ECO:0007669"/>
    <property type="project" value="UniProtKB-UniRule"/>
</dbReference>
<gene>
    <name evidence="11" type="primary">argS</name>
    <name evidence="15" type="ORF">IAB37_05225</name>
</gene>
<evidence type="ECO:0000256" key="2">
    <source>
        <dbReference type="ARBA" id="ARBA00005594"/>
    </source>
</evidence>
<evidence type="ECO:0000256" key="11">
    <source>
        <dbReference type="HAMAP-Rule" id="MF_00123"/>
    </source>
</evidence>
<dbReference type="PANTHER" id="PTHR11956">
    <property type="entry name" value="ARGINYL-TRNA SYNTHETASE"/>
    <property type="match status" value="1"/>
</dbReference>
<evidence type="ECO:0000256" key="12">
    <source>
        <dbReference type="RuleBase" id="RU363038"/>
    </source>
</evidence>
<evidence type="ECO:0000256" key="7">
    <source>
        <dbReference type="ARBA" id="ARBA00022840"/>
    </source>
</evidence>
<evidence type="ECO:0000256" key="8">
    <source>
        <dbReference type="ARBA" id="ARBA00022917"/>
    </source>
</evidence>
<dbReference type="PANTHER" id="PTHR11956:SF5">
    <property type="entry name" value="ARGININE--TRNA LIGASE, CYTOPLASMIC"/>
    <property type="match status" value="1"/>
</dbReference>
<dbReference type="GO" id="GO:0004814">
    <property type="term" value="F:arginine-tRNA ligase activity"/>
    <property type="evidence" value="ECO:0007669"/>
    <property type="project" value="UniProtKB-UniRule"/>
</dbReference>
<reference evidence="15" key="1">
    <citation type="submission" date="2020-10" db="EMBL/GenBank/DDBJ databases">
        <authorList>
            <person name="Gilroy R."/>
        </authorList>
    </citation>
    <scope>NUCLEOTIDE SEQUENCE</scope>
    <source>
        <strain evidence="15">CHK189-12415</strain>
    </source>
</reference>
<evidence type="ECO:0000256" key="10">
    <source>
        <dbReference type="ARBA" id="ARBA00049339"/>
    </source>
</evidence>
<dbReference type="InterPro" id="IPR008909">
    <property type="entry name" value="DALR_anticod-bd"/>
</dbReference>
<dbReference type="CDD" id="cd00671">
    <property type="entry name" value="ArgRS_core"/>
    <property type="match status" value="1"/>
</dbReference>
<keyword evidence="8 11" id="KW-0648">Protein biosynthesis</keyword>
<dbReference type="SUPFAM" id="SSF55190">
    <property type="entry name" value="Arginyl-tRNA synthetase (ArgRS), N-terminal 'additional' domain"/>
    <property type="match status" value="1"/>
</dbReference>
<dbReference type="EMBL" id="DVHA01000169">
    <property type="protein sequence ID" value="HIR60960.1"/>
    <property type="molecule type" value="Genomic_DNA"/>
</dbReference>
<protein>
    <recommendedName>
        <fullName evidence="11">Arginine--tRNA ligase</fullName>
        <ecNumber evidence="11">6.1.1.19</ecNumber>
    </recommendedName>
    <alternativeName>
        <fullName evidence="11">Arginyl-tRNA synthetase</fullName>
        <shortName evidence="11">ArgRS</shortName>
    </alternativeName>
</protein>
<name>A0A9D1DXE9_9FIRM</name>
<comment type="subcellular location">
    <subcellularLocation>
        <location evidence="1 11">Cytoplasm</location>
    </subcellularLocation>
</comment>
<dbReference type="EC" id="6.1.1.19" evidence="11"/>
<dbReference type="PRINTS" id="PR01038">
    <property type="entry name" value="TRNASYNTHARG"/>
</dbReference>
<dbReference type="InterPro" id="IPR001278">
    <property type="entry name" value="Arg-tRNA-ligase"/>
</dbReference>
<comment type="subunit">
    <text evidence="3 11">Monomer.</text>
</comment>
<dbReference type="Gene3D" id="1.10.730.10">
    <property type="entry name" value="Isoleucyl-tRNA Synthetase, Domain 1"/>
    <property type="match status" value="1"/>
</dbReference>
<keyword evidence="9 11" id="KW-0030">Aminoacyl-tRNA synthetase</keyword>
<dbReference type="GO" id="GO:0005737">
    <property type="term" value="C:cytoplasm"/>
    <property type="evidence" value="ECO:0007669"/>
    <property type="project" value="UniProtKB-SubCell"/>
</dbReference>
<evidence type="ECO:0000256" key="9">
    <source>
        <dbReference type="ARBA" id="ARBA00023146"/>
    </source>
</evidence>
<dbReference type="Pfam" id="PF00750">
    <property type="entry name" value="tRNA-synt_1d"/>
    <property type="match status" value="1"/>
</dbReference>
<evidence type="ECO:0000313" key="16">
    <source>
        <dbReference type="Proteomes" id="UP000824241"/>
    </source>
</evidence>
<comment type="caution">
    <text evidence="15">The sequence shown here is derived from an EMBL/GenBank/DDBJ whole genome shotgun (WGS) entry which is preliminary data.</text>
</comment>
<feature type="short sequence motif" description="'HIGH' region" evidence="11">
    <location>
        <begin position="136"/>
        <end position="146"/>
    </location>
</feature>
<evidence type="ECO:0000256" key="3">
    <source>
        <dbReference type="ARBA" id="ARBA00011245"/>
    </source>
</evidence>
<proteinExistence type="inferred from homology"/>
<dbReference type="Pfam" id="PF03485">
    <property type="entry name" value="Arg_tRNA_synt_N"/>
    <property type="match status" value="1"/>
</dbReference>
<dbReference type="FunFam" id="3.40.50.620:FF:000062">
    <property type="entry name" value="Arginine--tRNA ligase"/>
    <property type="match status" value="1"/>
</dbReference>
<feature type="domain" description="DALR anticodon binding" evidence="13">
    <location>
        <begin position="448"/>
        <end position="568"/>
    </location>
</feature>
<evidence type="ECO:0000256" key="4">
    <source>
        <dbReference type="ARBA" id="ARBA00022490"/>
    </source>
</evidence>
<dbReference type="InterPro" id="IPR001412">
    <property type="entry name" value="aa-tRNA-synth_I_CS"/>
</dbReference>
<keyword evidence="7 11" id="KW-0067">ATP-binding</keyword>
<dbReference type="InterPro" id="IPR036695">
    <property type="entry name" value="Arg-tRNA-synth_N_sf"/>
</dbReference>
<dbReference type="SUPFAM" id="SSF52374">
    <property type="entry name" value="Nucleotidylyl transferase"/>
    <property type="match status" value="1"/>
</dbReference>
<comment type="catalytic activity">
    <reaction evidence="10 11">
        <text>tRNA(Arg) + L-arginine + ATP = L-arginyl-tRNA(Arg) + AMP + diphosphate</text>
        <dbReference type="Rhea" id="RHEA:20301"/>
        <dbReference type="Rhea" id="RHEA-COMP:9658"/>
        <dbReference type="Rhea" id="RHEA-COMP:9673"/>
        <dbReference type="ChEBI" id="CHEBI:30616"/>
        <dbReference type="ChEBI" id="CHEBI:32682"/>
        <dbReference type="ChEBI" id="CHEBI:33019"/>
        <dbReference type="ChEBI" id="CHEBI:78442"/>
        <dbReference type="ChEBI" id="CHEBI:78513"/>
        <dbReference type="ChEBI" id="CHEBI:456215"/>
        <dbReference type="EC" id="6.1.1.19"/>
    </reaction>
</comment>
<evidence type="ECO:0000313" key="15">
    <source>
        <dbReference type="EMBL" id="HIR60960.1"/>
    </source>
</evidence>
<dbReference type="InterPro" id="IPR014729">
    <property type="entry name" value="Rossmann-like_a/b/a_fold"/>
</dbReference>
<dbReference type="InterPro" id="IPR005148">
    <property type="entry name" value="Arg-tRNA-synth_N"/>
</dbReference>
<dbReference type="AlphaFoldDB" id="A0A9D1DXE9"/>
<feature type="domain" description="Arginyl tRNA synthetase N-terminal" evidence="14">
    <location>
        <begin position="10"/>
        <end position="99"/>
    </location>
</feature>
<dbReference type="FunFam" id="3.30.1360.70:FF:000003">
    <property type="entry name" value="Arginine--tRNA ligase"/>
    <property type="match status" value="1"/>
</dbReference>
<dbReference type="FunFam" id="1.10.730.10:FF:000008">
    <property type="entry name" value="Arginine--tRNA ligase"/>
    <property type="match status" value="1"/>
</dbReference>
<evidence type="ECO:0000256" key="1">
    <source>
        <dbReference type="ARBA" id="ARBA00004496"/>
    </source>
</evidence>
<dbReference type="Gene3D" id="3.40.50.620">
    <property type="entry name" value="HUPs"/>
    <property type="match status" value="1"/>
</dbReference>
<evidence type="ECO:0000259" key="13">
    <source>
        <dbReference type="SMART" id="SM00836"/>
    </source>
</evidence>
<dbReference type="InterPro" id="IPR035684">
    <property type="entry name" value="ArgRS_core"/>
</dbReference>
<dbReference type="InterPro" id="IPR009080">
    <property type="entry name" value="tRNAsynth_Ia_anticodon-bd"/>
</dbReference>
<dbReference type="Pfam" id="PF05746">
    <property type="entry name" value="DALR_1"/>
    <property type="match status" value="1"/>
</dbReference>
<accession>A0A9D1DXE9</accession>
<evidence type="ECO:0000256" key="6">
    <source>
        <dbReference type="ARBA" id="ARBA00022741"/>
    </source>
</evidence>
<organism evidence="15 16">
    <name type="scientific">Candidatus Faecivivens stercoravium</name>
    <dbReference type="NCBI Taxonomy" id="2840803"/>
    <lineage>
        <taxon>Bacteria</taxon>
        <taxon>Bacillati</taxon>
        <taxon>Bacillota</taxon>
        <taxon>Clostridia</taxon>
        <taxon>Eubacteriales</taxon>
        <taxon>Oscillospiraceae</taxon>
        <taxon>Oscillospiraceae incertae sedis</taxon>
        <taxon>Candidatus Faecivivens</taxon>
    </lineage>
</organism>
<evidence type="ECO:0000259" key="14">
    <source>
        <dbReference type="SMART" id="SM01016"/>
    </source>
</evidence>
<keyword evidence="4 11" id="KW-0963">Cytoplasm</keyword>